<proteinExistence type="inferred from homology"/>
<dbReference type="NCBIfam" id="TIGR00700">
    <property type="entry name" value="GABAtrnsam"/>
    <property type="match status" value="1"/>
</dbReference>
<dbReference type="PANTHER" id="PTHR11986:SF58">
    <property type="entry name" value="LEUCINE_METHIONINE RACEMASE"/>
    <property type="match status" value="1"/>
</dbReference>
<dbReference type="InterPro" id="IPR005814">
    <property type="entry name" value="Aminotrans_3"/>
</dbReference>
<dbReference type="GO" id="GO:0009448">
    <property type="term" value="P:gamma-aminobutyric acid metabolic process"/>
    <property type="evidence" value="ECO:0007669"/>
    <property type="project" value="InterPro"/>
</dbReference>
<dbReference type="GO" id="GO:0034386">
    <property type="term" value="F:4-aminobutyrate:2-oxoglutarate transaminase activity"/>
    <property type="evidence" value="ECO:0007669"/>
    <property type="project" value="InterPro"/>
</dbReference>
<comment type="cofactor">
    <cofactor evidence="1">
        <name>pyridoxal 5'-phosphate</name>
        <dbReference type="ChEBI" id="CHEBI:597326"/>
    </cofactor>
</comment>
<name>A0A085WAW9_9BACT</name>
<dbReference type="InterPro" id="IPR015421">
    <property type="entry name" value="PyrdxlP-dep_Trfase_major"/>
</dbReference>
<comment type="caution">
    <text evidence="7">The sequence shown here is derived from an EMBL/GenBank/DDBJ whole genome shotgun (WGS) entry which is preliminary data.</text>
</comment>
<dbReference type="PIRSF" id="PIRSF000521">
    <property type="entry name" value="Transaminase_4ab_Lys_Orn"/>
    <property type="match status" value="1"/>
</dbReference>
<dbReference type="Gene3D" id="3.90.1150.10">
    <property type="entry name" value="Aspartate Aminotransferase, domain 1"/>
    <property type="match status" value="1"/>
</dbReference>
<accession>A0A085WAW9</accession>
<dbReference type="CDD" id="cd00610">
    <property type="entry name" value="OAT_like"/>
    <property type="match status" value="1"/>
</dbReference>
<dbReference type="InterPro" id="IPR015422">
    <property type="entry name" value="PyrdxlP-dep_Trfase_small"/>
</dbReference>
<evidence type="ECO:0000256" key="4">
    <source>
        <dbReference type="ARBA" id="ARBA00022679"/>
    </source>
</evidence>
<dbReference type="PANTHER" id="PTHR11986">
    <property type="entry name" value="AMINOTRANSFERASE CLASS III"/>
    <property type="match status" value="1"/>
</dbReference>
<evidence type="ECO:0000256" key="2">
    <source>
        <dbReference type="ARBA" id="ARBA00008954"/>
    </source>
</evidence>
<dbReference type="SUPFAM" id="SSF53383">
    <property type="entry name" value="PLP-dependent transferases"/>
    <property type="match status" value="1"/>
</dbReference>
<dbReference type="FunFam" id="3.40.640.10:FF:000013">
    <property type="entry name" value="4-aminobutyrate aminotransferase"/>
    <property type="match status" value="1"/>
</dbReference>
<evidence type="ECO:0000256" key="5">
    <source>
        <dbReference type="ARBA" id="ARBA00022898"/>
    </source>
</evidence>
<dbReference type="InterPro" id="IPR015424">
    <property type="entry name" value="PyrdxlP-dep_Trfase"/>
</dbReference>
<dbReference type="Proteomes" id="UP000028725">
    <property type="component" value="Unassembled WGS sequence"/>
</dbReference>
<gene>
    <name evidence="7" type="ORF">DB31_1850</name>
</gene>
<dbReference type="GO" id="GO:0030170">
    <property type="term" value="F:pyridoxal phosphate binding"/>
    <property type="evidence" value="ECO:0007669"/>
    <property type="project" value="InterPro"/>
</dbReference>
<evidence type="ECO:0000256" key="6">
    <source>
        <dbReference type="RuleBase" id="RU003560"/>
    </source>
</evidence>
<dbReference type="InterPro" id="IPR004632">
    <property type="entry name" value="4NH2But_aminotransferase_bac"/>
</dbReference>
<dbReference type="PROSITE" id="PS00600">
    <property type="entry name" value="AA_TRANSFER_CLASS_3"/>
    <property type="match status" value="1"/>
</dbReference>
<evidence type="ECO:0000313" key="8">
    <source>
        <dbReference type="Proteomes" id="UP000028725"/>
    </source>
</evidence>
<evidence type="ECO:0000313" key="7">
    <source>
        <dbReference type="EMBL" id="KFE64832.1"/>
    </source>
</evidence>
<reference evidence="7 8" key="1">
    <citation type="submission" date="2014-04" db="EMBL/GenBank/DDBJ databases">
        <title>Genome assembly of Hyalangium minutum DSM 14724.</title>
        <authorList>
            <person name="Sharma G."/>
            <person name="Subramanian S."/>
        </authorList>
    </citation>
    <scope>NUCLEOTIDE SEQUENCE [LARGE SCALE GENOMIC DNA]</scope>
    <source>
        <strain evidence="7 8">DSM 14724</strain>
    </source>
</reference>
<comment type="similarity">
    <text evidence="2 6">Belongs to the class-III pyridoxal-phosphate-dependent aminotransferase family.</text>
</comment>
<evidence type="ECO:0000256" key="1">
    <source>
        <dbReference type="ARBA" id="ARBA00001933"/>
    </source>
</evidence>
<dbReference type="OrthoDB" id="9801834at2"/>
<dbReference type="RefSeq" id="WP_044193789.1">
    <property type="nucleotide sequence ID" value="NZ_JMCB01000013.1"/>
</dbReference>
<dbReference type="PATRIC" id="fig|394096.3.peg.6184"/>
<keyword evidence="8" id="KW-1185">Reference proteome</keyword>
<dbReference type="EMBL" id="JMCB01000013">
    <property type="protein sequence ID" value="KFE64832.1"/>
    <property type="molecule type" value="Genomic_DNA"/>
</dbReference>
<dbReference type="GO" id="GO:0042802">
    <property type="term" value="F:identical protein binding"/>
    <property type="evidence" value="ECO:0007669"/>
    <property type="project" value="TreeGrafter"/>
</dbReference>
<dbReference type="AlphaFoldDB" id="A0A085WAW9"/>
<keyword evidence="5 6" id="KW-0663">Pyridoxal phosphate</keyword>
<dbReference type="STRING" id="394096.DB31_1850"/>
<organism evidence="7 8">
    <name type="scientific">Hyalangium minutum</name>
    <dbReference type="NCBI Taxonomy" id="394096"/>
    <lineage>
        <taxon>Bacteria</taxon>
        <taxon>Pseudomonadati</taxon>
        <taxon>Myxococcota</taxon>
        <taxon>Myxococcia</taxon>
        <taxon>Myxococcales</taxon>
        <taxon>Cystobacterineae</taxon>
        <taxon>Archangiaceae</taxon>
        <taxon>Hyalangium</taxon>
    </lineage>
</organism>
<dbReference type="InterPro" id="IPR049704">
    <property type="entry name" value="Aminotrans_3_PPA_site"/>
</dbReference>
<protein>
    <submittedName>
        <fullName evidence="7">Gamma-aminobutyrate:alpha-ketoglutarate aminotransferase</fullName>
    </submittedName>
</protein>
<dbReference type="Pfam" id="PF00202">
    <property type="entry name" value="Aminotran_3"/>
    <property type="match status" value="1"/>
</dbReference>
<sequence length="425" mass="45670">MKTDANNANLLRRKDAATPRGVGVMAPFFVARAENSELWDVEGRRYIDFAGGIAVLNTGHRHPKVVAAMKAQLDAFTHSAYQVVPYEGYIALAERLNQLTPGKFPKKTTFFSTGAEAVENAVKIARAATGRSGIIAFTGAFHGRTMMGMALTGKVVPYKVGFGPFPAEVYHVPFPTMLHGVTVEDSLRAIQQLFKADVDPKRVAAIILEPVQGEGGFYVAPPELMRGLRRVCDEHGILLIADEIQTGFARTGKWFAMDHHDVAPDLMTTAKSLAGGVPLSAVTGRAEVMDAPAPGGLGGTYAGNPLAIAAAHAVLDVIEEEGLVKRAQQLGEQMRGRLEALRSRVPRIAEVRGLGAMLAVELCQPGGHTPDPDFTKAVQTRALERGLVLLTCGVYANVLRFLFPLTIPEPLFNEGLSLLEEALTV</sequence>
<keyword evidence="3 7" id="KW-0032">Aminotransferase</keyword>
<dbReference type="InterPro" id="IPR050103">
    <property type="entry name" value="Class-III_PLP-dep_AT"/>
</dbReference>
<dbReference type="Gene3D" id="3.40.640.10">
    <property type="entry name" value="Type I PLP-dependent aspartate aminotransferase-like (Major domain)"/>
    <property type="match status" value="1"/>
</dbReference>
<evidence type="ECO:0000256" key="3">
    <source>
        <dbReference type="ARBA" id="ARBA00022576"/>
    </source>
</evidence>
<keyword evidence="4 7" id="KW-0808">Transferase</keyword>